<dbReference type="Proteomes" id="UP001472677">
    <property type="component" value="Unassembled WGS sequence"/>
</dbReference>
<name>A0ABR2DID2_9ROSI</name>
<accession>A0ABR2DID2</accession>
<proteinExistence type="predicted"/>
<evidence type="ECO:0008006" key="3">
    <source>
        <dbReference type="Google" id="ProtNLM"/>
    </source>
</evidence>
<gene>
    <name evidence="1" type="ORF">V6N12_046351</name>
</gene>
<sequence>MTNVERVRRHLSSIDLCPNYYNAAETIEHVLRSCLRARQVWEATIRPERPAWLMYGNRLVDGIAAGQHCSSRTWAGNGDIVEDIMDLVSRPWNVNVFHVDRRKNTVADKLAAMSRDKAIGESILDRPPGEVLDLLKQDSFRI</sequence>
<keyword evidence="2" id="KW-1185">Reference proteome</keyword>
<reference evidence="1 2" key="1">
    <citation type="journal article" date="2024" name="G3 (Bethesda)">
        <title>Genome assembly of Hibiscus sabdariffa L. provides insights into metabolisms of medicinal natural products.</title>
        <authorList>
            <person name="Kim T."/>
        </authorList>
    </citation>
    <scope>NUCLEOTIDE SEQUENCE [LARGE SCALE GENOMIC DNA]</scope>
    <source>
        <strain evidence="1">TK-2024</strain>
        <tissue evidence="1">Old leaves</tissue>
    </source>
</reference>
<protein>
    <recommendedName>
        <fullName evidence="3">RNase H type-1 domain-containing protein</fullName>
    </recommendedName>
</protein>
<dbReference type="EMBL" id="JBBPBM010000025">
    <property type="protein sequence ID" value="KAK8540058.1"/>
    <property type="molecule type" value="Genomic_DNA"/>
</dbReference>
<evidence type="ECO:0000313" key="2">
    <source>
        <dbReference type="Proteomes" id="UP001472677"/>
    </source>
</evidence>
<evidence type="ECO:0000313" key="1">
    <source>
        <dbReference type="EMBL" id="KAK8540058.1"/>
    </source>
</evidence>
<organism evidence="1 2">
    <name type="scientific">Hibiscus sabdariffa</name>
    <name type="common">roselle</name>
    <dbReference type="NCBI Taxonomy" id="183260"/>
    <lineage>
        <taxon>Eukaryota</taxon>
        <taxon>Viridiplantae</taxon>
        <taxon>Streptophyta</taxon>
        <taxon>Embryophyta</taxon>
        <taxon>Tracheophyta</taxon>
        <taxon>Spermatophyta</taxon>
        <taxon>Magnoliopsida</taxon>
        <taxon>eudicotyledons</taxon>
        <taxon>Gunneridae</taxon>
        <taxon>Pentapetalae</taxon>
        <taxon>rosids</taxon>
        <taxon>malvids</taxon>
        <taxon>Malvales</taxon>
        <taxon>Malvaceae</taxon>
        <taxon>Malvoideae</taxon>
        <taxon>Hibiscus</taxon>
    </lineage>
</organism>
<comment type="caution">
    <text evidence="1">The sequence shown here is derived from an EMBL/GenBank/DDBJ whole genome shotgun (WGS) entry which is preliminary data.</text>
</comment>